<feature type="transmembrane region" description="Helical" evidence="16">
    <location>
        <begin position="786"/>
        <end position="810"/>
    </location>
</feature>
<protein>
    <recommendedName>
        <fullName evidence="23">Soluble ligand binding domain-containing protein</fullName>
    </recommendedName>
</protein>
<comment type="subcellular location">
    <subcellularLocation>
        <location evidence="1">Cell outer membrane</location>
        <topology evidence="1">Multi-pass membrane protein</topology>
    </subcellularLocation>
</comment>
<gene>
    <name evidence="21" type="ORF">HMPREF9944_01272</name>
</gene>
<dbReference type="InterPro" id="IPR049712">
    <property type="entry name" value="Poly_export"/>
</dbReference>
<dbReference type="PANTHER" id="PTHR33619:SF3">
    <property type="entry name" value="POLYSACCHARIDE EXPORT PROTEIN GFCE-RELATED"/>
    <property type="match status" value="1"/>
</dbReference>
<keyword evidence="3" id="KW-0813">Transport</keyword>
<evidence type="ECO:0000256" key="12">
    <source>
        <dbReference type="ARBA" id="ARBA00023139"/>
    </source>
</evidence>
<evidence type="ECO:0000256" key="15">
    <source>
        <dbReference type="SAM" id="MobiDB-lite"/>
    </source>
</evidence>
<dbReference type="GO" id="GO:0015288">
    <property type="term" value="F:porin activity"/>
    <property type="evidence" value="ECO:0007669"/>
    <property type="project" value="UniProtKB-KW"/>
</dbReference>
<dbReference type="GO" id="GO:0006811">
    <property type="term" value="P:monoatomic ion transport"/>
    <property type="evidence" value="ECO:0007669"/>
    <property type="project" value="UniProtKB-KW"/>
</dbReference>
<dbReference type="STRING" id="999422.HMPREF9944_01272"/>
<dbReference type="GO" id="GO:0009279">
    <property type="term" value="C:cell outer membrane"/>
    <property type="evidence" value="ECO:0007669"/>
    <property type="project" value="UniProtKB-SubCell"/>
</dbReference>
<comment type="caution">
    <text evidence="21">The sequence shown here is derived from an EMBL/GenBank/DDBJ whole genome shotgun (WGS) entry which is preliminary data.</text>
</comment>
<feature type="domain" description="Soluble ligand binding" evidence="19">
    <location>
        <begin position="594"/>
        <end position="646"/>
    </location>
</feature>
<keyword evidence="16" id="KW-1133">Transmembrane helix</keyword>
<feature type="domain" description="Soluble ligand binding" evidence="19">
    <location>
        <begin position="321"/>
        <end position="365"/>
    </location>
</feature>
<evidence type="ECO:0000256" key="6">
    <source>
        <dbReference type="ARBA" id="ARBA00022692"/>
    </source>
</evidence>
<evidence type="ECO:0000256" key="13">
    <source>
        <dbReference type="ARBA" id="ARBA00023237"/>
    </source>
</evidence>
<keyword evidence="10" id="KW-0626">Porin</keyword>
<dbReference type="RefSeq" id="WP_008565206.1">
    <property type="nucleotide sequence ID" value="NZ_JH594503.1"/>
</dbReference>
<dbReference type="EMBL" id="AGEK01000025">
    <property type="protein sequence ID" value="EHO70653.1"/>
    <property type="molecule type" value="Genomic_DNA"/>
</dbReference>
<evidence type="ECO:0000259" key="18">
    <source>
        <dbReference type="Pfam" id="PF02563"/>
    </source>
</evidence>
<evidence type="ECO:0000313" key="21">
    <source>
        <dbReference type="EMBL" id="EHO70653.1"/>
    </source>
</evidence>
<feature type="domain" description="Soluble ligand binding" evidence="19">
    <location>
        <begin position="495"/>
        <end position="538"/>
    </location>
</feature>
<dbReference type="InterPro" id="IPR054765">
    <property type="entry name" value="SLBB_dom"/>
</dbReference>
<keyword evidence="5" id="KW-0762">Sugar transport</keyword>
<feature type="domain" description="SLBB" evidence="20">
    <location>
        <begin position="238"/>
        <end position="314"/>
    </location>
</feature>
<keyword evidence="9" id="KW-0406">Ion transport</keyword>
<evidence type="ECO:0000256" key="8">
    <source>
        <dbReference type="ARBA" id="ARBA00023047"/>
    </source>
</evidence>
<sequence length="811" mass="88748">MKRTLFCLLFSMISLGSFAQMTDSQVMQFYQREHKAGTSNGQIVTKLMQRGVQIDQIRRIRNQYQSQNQTMAGNTTPTSSTGVLRNNNSTNKQNLTSGNMVLDKTSQETTQQQYVEVQPNIDERAEEVLSPGGKKVFGRDIFNNKLLSFEPNMNIATPTNYTIGAGDQVVIEIYGASQKTETLTVSPEGTVTVPGYGPIAISGMSVAAANEKIRRTLGSRYNSSRIKASVGQTRTIIVNVMGEVKVPGTYTVSAFASVFHALYMAGGINGLGTLRNIKVFRSGRLATVVDVYDYILNGRLTGNIRLQDNDVIVVGPYDCLVDVSGSVKRPMTYEMRKNESVASVIRYAGGFAGNAYKKSVRLLRSTGREKSVYNIGEFDMNNFHVADGDVLSVDSILDRYANMVEVKGAVFRPGLYQLGREINSVRSLIQHAEGVTEDAFTAHAVLHRLKKDRTLEVIAVDIAGIMNGTVADIPLQNEDVLFVPTQSDRTISRTITIHGEVQYPGIYQFADNETIEDFIMQAGGLTDAASTVKVDVARRIIDPVATTSPKEIAKTFSLTLKEGFVIDGSAGFKLQPYDEVYVRRSPGYQPQRNVSVVGEVVFGGSYTLNNKNMRLSALVKMAGGLSPEAYVRGARIERRINDEERIRMKSVMRVVNNQGEKDSINTALLDSAETYYVGIELDKALQNPGSNYDIVLREGDKLIVPEYNGTVKISGDVMYPNTVAYEDGRSYKYYINQAGGFGTRAKKSKAFVVYQNGTVSMAGKRKIEPGCEIIVPSKPKSTGNGLAGVLGIGTSLASLATMIATIGNLIK</sequence>
<evidence type="ECO:0000256" key="2">
    <source>
        <dbReference type="ARBA" id="ARBA00009450"/>
    </source>
</evidence>
<dbReference type="Pfam" id="PF22461">
    <property type="entry name" value="SLBB_2"/>
    <property type="match status" value="1"/>
</dbReference>
<proteinExistence type="inferred from homology"/>
<evidence type="ECO:0000259" key="20">
    <source>
        <dbReference type="Pfam" id="PF22461"/>
    </source>
</evidence>
<dbReference type="Gene3D" id="3.10.560.10">
    <property type="entry name" value="Outer membrane lipoprotein wza domain like"/>
    <property type="match status" value="6"/>
</dbReference>
<dbReference type="PANTHER" id="PTHR33619">
    <property type="entry name" value="POLYSACCHARIDE EXPORT PROTEIN GFCE-RELATED"/>
    <property type="match status" value="1"/>
</dbReference>
<feature type="chain" id="PRO_5003550523" description="Soluble ligand binding domain-containing protein" evidence="17">
    <location>
        <begin position="20"/>
        <end position="811"/>
    </location>
</feature>
<evidence type="ECO:0000313" key="22">
    <source>
        <dbReference type="Proteomes" id="UP000003167"/>
    </source>
</evidence>
<evidence type="ECO:0000256" key="10">
    <source>
        <dbReference type="ARBA" id="ARBA00023114"/>
    </source>
</evidence>
<keyword evidence="6 16" id="KW-0812">Transmembrane</keyword>
<evidence type="ECO:0000256" key="17">
    <source>
        <dbReference type="SAM" id="SignalP"/>
    </source>
</evidence>
<dbReference type="Gene3D" id="3.30.1950.10">
    <property type="entry name" value="wza like domain"/>
    <property type="match status" value="1"/>
</dbReference>
<evidence type="ECO:0000256" key="11">
    <source>
        <dbReference type="ARBA" id="ARBA00023136"/>
    </source>
</evidence>
<evidence type="ECO:0000256" key="14">
    <source>
        <dbReference type="ARBA" id="ARBA00023288"/>
    </source>
</evidence>
<dbReference type="Pfam" id="PF02563">
    <property type="entry name" value="Poly_export"/>
    <property type="match status" value="1"/>
</dbReference>
<evidence type="ECO:0000256" key="16">
    <source>
        <dbReference type="SAM" id="Phobius"/>
    </source>
</evidence>
<evidence type="ECO:0000256" key="5">
    <source>
        <dbReference type="ARBA" id="ARBA00022597"/>
    </source>
</evidence>
<dbReference type="Proteomes" id="UP000003167">
    <property type="component" value="Unassembled WGS sequence"/>
</dbReference>
<dbReference type="HOGENOM" id="CLU_011447_1_0_10"/>
<evidence type="ECO:0000256" key="1">
    <source>
        <dbReference type="ARBA" id="ARBA00004571"/>
    </source>
</evidence>
<dbReference type="InterPro" id="IPR003715">
    <property type="entry name" value="Poly_export_N"/>
</dbReference>
<feature type="region of interest" description="Disordered" evidence="15">
    <location>
        <begin position="67"/>
        <end position="96"/>
    </location>
</feature>
<feature type="domain" description="Polysaccharide export protein N-terminal" evidence="18">
    <location>
        <begin position="157"/>
        <end position="225"/>
    </location>
</feature>
<evidence type="ECO:0000256" key="4">
    <source>
        <dbReference type="ARBA" id="ARBA00022452"/>
    </source>
</evidence>
<feature type="signal peptide" evidence="17">
    <location>
        <begin position="1"/>
        <end position="19"/>
    </location>
</feature>
<keyword evidence="12" id="KW-0564">Palmitate</keyword>
<dbReference type="OrthoDB" id="9808948at2"/>
<keyword evidence="4" id="KW-1134">Transmembrane beta strand</keyword>
<comment type="similarity">
    <text evidence="2">Belongs to the BexD/CtrA/VexA family.</text>
</comment>
<evidence type="ECO:0008006" key="23">
    <source>
        <dbReference type="Google" id="ProtNLM"/>
    </source>
</evidence>
<dbReference type="GO" id="GO:0015159">
    <property type="term" value="F:polysaccharide transmembrane transporter activity"/>
    <property type="evidence" value="ECO:0007669"/>
    <property type="project" value="InterPro"/>
</dbReference>
<organism evidence="21 22">
    <name type="scientific">Segatella maculosa OT 289</name>
    <dbReference type="NCBI Taxonomy" id="999422"/>
    <lineage>
        <taxon>Bacteria</taxon>
        <taxon>Pseudomonadati</taxon>
        <taxon>Bacteroidota</taxon>
        <taxon>Bacteroidia</taxon>
        <taxon>Bacteroidales</taxon>
        <taxon>Prevotellaceae</taxon>
        <taxon>Segatella</taxon>
    </lineage>
</organism>
<name>H1HMD5_9BACT</name>
<evidence type="ECO:0000259" key="19">
    <source>
        <dbReference type="Pfam" id="PF10531"/>
    </source>
</evidence>
<keyword evidence="14" id="KW-0449">Lipoprotein</keyword>
<keyword evidence="7 17" id="KW-0732">Signal</keyword>
<dbReference type="GO" id="GO:0046930">
    <property type="term" value="C:pore complex"/>
    <property type="evidence" value="ECO:0007669"/>
    <property type="project" value="UniProtKB-KW"/>
</dbReference>
<dbReference type="AlphaFoldDB" id="H1HMD5"/>
<dbReference type="InterPro" id="IPR019554">
    <property type="entry name" value="Soluble_ligand-bd"/>
</dbReference>
<evidence type="ECO:0000256" key="7">
    <source>
        <dbReference type="ARBA" id="ARBA00022729"/>
    </source>
</evidence>
<keyword evidence="8" id="KW-0625">Polysaccharide transport</keyword>
<feature type="domain" description="Soluble ligand binding" evidence="19">
    <location>
        <begin position="711"/>
        <end position="758"/>
    </location>
</feature>
<keyword evidence="22" id="KW-1185">Reference proteome</keyword>
<evidence type="ECO:0000256" key="3">
    <source>
        <dbReference type="ARBA" id="ARBA00022448"/>
    </source>
</evidence>
<keyword evidence="11 16" id="KW-0472">Membrane</keyword>
<dbReference type="Pfam" id="PF10531">
    <property type="entry name" value="SLBB"/>
    <property type="match status" value="4"/>
</dbReference>
<accession>H1HMD5</accession>
<reference evidence="21 22" key="1">
    <citation type="submission" date="2011-12" db="EMBL/GenBank/DDBJ databases">
        <title>The Genome Sequence of Prevotella maculosa OT 289.</title>
        <authorList>
            <consortium name="The Broad Institute Genome Sequencing Platform"/>
            <person name="Earl A."/>
            <person name="Ward D."/>
            <person name="Feldgarden M."/>
            <person name="Gevers D."/>
            <person name="Izard J."/>
            <person name="Blanton J.M."/>
            <person name="Mathney J."/>
            <person name="Tanner A.C."/>
            <person name="Dewhirst F.E."/>
            <person name="Young S.K."/>
            <person name="Zeng Q."/>
            <person name="Gargeya S."/>
            <person name="Fitzgerald M."/>
            <person name="Haas B."/>
            <person name="Abouelleil A."/>
            <person name="Alvarado L."/>
            <person name="Arachchi H.M."/>
            <person name="Berlin A."/>
            <person name="Chapman S.B."/>
            <person name="Gearin G."/>
            <person name="Goldberg J."/>
            <person name="Griggs A."/>
            <person name="Gujja S."/>
            <person name="Hansen M."/>
            <person name="Heiman D."/>
            <person name="Howarth C."/>
            <person name="Larimer J."/>
            <person name="Lui A."/>
            <person name="MacDonald P.J.P."/>
            <person name="McCowen C."/>
            <person name="Montmayeur A."/>
            <person name="Murphy C."/>
            <person name="Neiman D."/>
            <person name="Pearson M."/>
            <person name="Priest M."/>
            <person name="Roberts A."/>
            <person name="Saif S."/>
            <person name="Shea T."/>
            <person name="Sisk P."/>
            <person name="Stolte C."/>
            <person name="Sykes S."/>
            <person name="Wortman J."/>
            <person name="Nusbaum C."/>
            <person name="Birren B."/>
        </authorList>
    </citation>
    <scope>NUCLEOTIDE SEQUENCE [LARGE SCALE GENOMIC DNA]</scope>
    <source>
        <strain evidence="21 22">OT 289</strain>
    </source>
</reference>
<keyword evidence="13" id="KW-0998">Cell outer membrane</keyword>
<dbReference type="PATRIC" id="fig|999422.3.peg.1312"/>
<evidence type="ECO:0000256" key="9">
    <source>
        <dbReference type="ARBA" id="ARBA00023065"/>
    </source>
</evidence>